<feature type="transmembrane region" description="Helical" evidence="1">
    <location>
        <begin position="192"/>
        <end position="211"/>
    </location>
</feature>
<feature type="transmembrane region" description="Helical" evidence="1">
    <location>
        <begin position="116"/>
        <end position="136"/>
    </location>
</feature>
<keyword evidence="1" id="KW-1133">Transmembrane helix</keyword>
<proteinExistence type="predicted"/>
<reference evidence="2 3" key="1">
    <citation type="submission" date="2024-04" db="EMBL/GenBank/DDBJ databases">
        <title>Aurantiacibacter sp. DGU6 16S ribosomal RNA gene Genome sequencing and assembly.</title>
        <authorList>
            <person name="Park S."/>
        </authorList>
    </citation>
    <scope>NUCLEOTIDE SEQUENCE [LARGE SCALE GENOMIC DNA]</scope>
    <source>
        <strain evidence="2 3">DGU6</strain>
    </source>
</reference>
<feature type="transmembrane region" description="Helical" evidence="1">
    <location>
        <begin position="231"/>
        <end position="249"/>
    </location>
</feature>
<dbReference type="RefSeq" id="WP_341674096.1">
    <property type="nucleotide sequence ID" value="NZ_JBBYHV010000002.1"/>
</dbReference>
<sequence>MWPFLVFGGIFSTAATFGRPGKPSPMPWVAVFLLTVIFVGLRHHVGMDWNNYLRMIYAVDISRDWSQAISVSEPFYALLLVFGNWTGGGMYMVNLVSTFVAMIGVFAFARRTREPWLALTAAMPLYIVVVAMSANRQALAAGLIMLLIAHWERLKLPVRMLCIIGIAGFHASALIFLAFVAIDLRLPRMVKLVGIAIFSLVAIYIIQQSGYGDYYSRSYGVGQSAATQSSGAIYHVAMNAIPASLYFLFPRYRQVLFPTPLLRNLAFAAMITFPLVFFASAAAGRISLYWFPVSMWVWAALPSVVVPRFRRLSRLAISGLMLAVMVVWLTMANSSSAHLPYRNALFVDPWDLEIGVLP</sequence>
<evidence type="ECO:0000313" key="3">
    <source>
        <dbReference type="Proteomes" id="UP001497045"/>
    </source>
</evidence>
<evidence type="ECO:0000256" key="1">
    <source>
        <dbReference type="SAM" id="Phobius"/>
    </source>
</evidence>
<feature type="transmembrane region" description="Helical" evidence="1">
    <location>
        <begin position="156"/>
        <end position="180"/>
    </location>
</feature>
<keyword evidence="3" id="KW-1185">Reference proteome</keyword>
<keyword evidence="1" id="KW-0812">Transmembrane</keyword>
<accession>A0ABU9IH74</accession>
<gene>
    <name evidence="2" type="ORF">AAEO60_12790</name>
</gene>
<keyword evidence="1" id="KW-0472">Membrane</keyword>
<feature type="transmembrane region" description="Helical" evidence="1">
    <location>
        <begin position="288"/>
        <end position="305"/>
    </location>
</feature>
<dbReference type="Pfam" id="PF14897">
    <property type="entry name" value="EpsG"/>
    <property type="match status" value="1"/>
</dbReference>
<dbReference type="Proteomes" id="UP001497045">
    <property type="component" value="Unassembled WGS sequence"/>
</dbReference>
<comment type="caution">
    <text evidence="2">The sequence shown here is derived from an EMBL/GenBank/DDBJ whole genome shotgun (WGS) entry which is preliminary data.</text>
</comment>
<feature type="transmembrane region" description="Helical" evidence="1">
    <location>
        <begin position="28"/>
        <end position="45"/>
    </location>
</feature>
<organism evidence="2 3">
    <name type="scientific">Aurantiacibacter gilvus</name>
    <dbReference type="NCBI Taxonomy" id="3139141"/>
    <lineage>
        <taxon>Bacteria</taxon>
        <taxon>Pseudomonadati</taxon>
        <taxon>Pseudomonadota</taxon>
        <taxon>Alphaproteobacteria</taxon>
        <taxon>Sphingomonadales</taxon>
        <taxon>Erythrobacteraceae</taxon>
        <taxon>Aurantiacibacter</taxon>
    </lineage>
</organism>
<feature type="transmembrane region" description="Helical" evidence="1">
    <location>
        <begin position="261"/>
        <end position="282"/>
    </location>
</feature>
<dbReference type="EMBL" id="JBBYHV010000002">
    <property type="protein sequence ID" value="MEL1251546.1"/>
    <property type="molecule type" value="Genomic_DNA"/>
</dbReference>
<dbReference type="InterPro" id="IPR049458">
    <property type="entry name" value="EpsG-like"/>
</dbReference>
<evidence type="ECO:0000313" key="2">
    <source>
        <dbReference type="EMBL" id="MEL1251546.1"/>
    </source>
</evidence>
<feature type="transmembrane region" description="Helical" evidence="1">
    <location>
        <begin position="91"/>
        <end position="109"/>
    </location>
</feature>
<name>A0ABU9IH74_9SPHN</name>
<feature type="transmembrane region" description="Helical" evidence="1">
    <location>
        <begin position="312"/>
        <end position="331"/>
    </location>
</feature>
<protein>
    <submittedName>
        <fullName evidence="2">EpsG family protein</fullName>
    </submittedName>
</protein>